<dbReference type="STRING" id="679937.Bcop_0586"/>
<feature type="domain" description="PASTA" evidence="2">
    <location>
        <begin position="37"/>
        <end position="103"/>
    </location>
</feature>
<dbReference type="EMBL" id="CM001167">
    <property type="protein sequence ID" value="EGJ70804.1"/>
    <property type="molecule type" value="Genomic_DNA"/>
</dbReference>
<gene>
    <name evidence="3" type="ORF">Bcop_0586</name>
</gene>
<keyword evidence="1" id="KW-0472">Membrane</keyword>
<sequence>MKKKLLALVVNIIIMGVVLILIVFFAFKGIDKFTRHGEAILVPDVKGLSVAEATSVFQRHGLTCAVSDSTYVENEVPGRILDYNPSEGSKVKQGRIIYLTINTKHTPNIPVPDVADNSSARQARARILAAGFKLTEDEYISGQREWVYEVKKNGVVLPLGAKAPIGATLTLVVGDGTAEPMGLDSLDIDFNGADSVAPKKPSVEESWFN</sequence>
<protein>
    <submittedName>
        <fullName evidence="3">PASTA domain containing protein</fullName>
    </submittedName>
</protein>
<proteinExistence type="predicted"/>
<dbReference type="eggNOG" id="COG2815">
    <property type="taxonomic scope" value="Bacteria"/>
</dbReference>
<dbReference type="Gene3D" id="3.30.10.20">
    <property type="match status" value="1"/>
</dbReference>
<dbReference type="CDD" id="cd06577">
    <property type="entry name" value="PASTA_pknB"/>
    <property type="match status" value="1"/>
</dbReference>
<dbReference type="Pfam" id="PF03793">
    <property type="entry name" value="PASTA"/>
    <property type="match status" value="1"/>
</dbReference>
<dbReference type="Proteomes" id="UP000018439">
    <property type="component" value="Chromosome"/>
</dbReference>
<dbReference type="SUPFAM" id="SSF54184">
    <property type="entry name" value="Penicillin-binding protein 2x (pbp-2x), c-terminal domain"/>
    <property type="match status" value="1"/>
</dbReference>
<accession>F3ZRZ8</accession>
<dbReference type="AlphaFoldDB" id="F3ZRZ8"/>
<dbReference type="OrthoDB" id="9803895at2"/>
<name>F3ZRZ8_9BACE</name>
<organism evidence="3 4">
    <name type="scientific">Bacteroides coprosuis DSM 18011</name>
    <dbReference type="NCBI Taxonomy" id="679937"/>
    <lineage>
        <taxon>Bacteria</taxon>
        <taxon>Pseudomonadati</taxon>
        <taxon>Bacteroidota</taxon>
        <taxon>Bacteroidia</taxon>
        <taxon>Bacteroidales</taxon>
        <taxon>Bacteroidaceae</taxon>
        <taxon>Bacteroides</taxon>
    </lineage>
</organism>
<keyword evidence="1" id="KW-1133">Transmembrane helix</keyword>
<evidence type="ECO:0000313" key="3">
    <source>
        <dbReference type="EMBL" id="EGJ70804.1"/>
    </source>
</evidence>
<evidence type="ECO:0000313" key="4">
    <source>
        <dbReference type="Proteomes" id="UP000018439"/>
    </source>
</evidence>
<evidence type="ECO:0000259" key="2">
    <source>
        <dbReference type="PROSITE" id="PS51178"/>
    </source>
</evidence>
<feature type="transmembrane region" description="Helical" evidence="1">
    <location>
        <begin position="6"/>
        <end position="27"/>
    </location>
</feature>
<dbReference type="PROSITE" id="PS51178">
    <property type="entry name" value="PASTA"/>
    <property type="match status" value="1"/>
</dbReference>
<evidence type="ECO:0000256" key="1">
    <source>
        <dbReference type="SAM" id="Phobius"/>
    </source>
</evidence>
<dbReference type="InterPro" id="IPR005543">
    <property type="entry name" value="PASTA_dom"/>
</dbReference>
<dbReference type="HOGENOM" id="CLU_061566_3_1_10"/>
<keyword evidence="4" id="KW-1185">Reference proteome</keyword>
<dbReference type="SMART" id="SM00740">
    <property type="entry name" value="PASTA"/>
    <property type="match status" value="1"/>
</dbReference>
<reference evidence="3 4" key="1">
    <citation type="journal article" date="2011" name="Stand. Genomic Sci.">
        <title>Non-contiguous finished genome sequence of Bacteroides coprosuis type strain (PC139).</title>
        <authorList>
            <person name="Land M."/>
            <person name="Held B."/>
            <person name="Gronow S."/>
            <person name="Abt B."/>
            <person name="Lucas S."/>
            <person name="Del Rio T.G."/>
            <person name="Nolan M."/>
            <person name="Tice H."/>
            <person name="Cheng J.F."/>
            <person name="Pitluck S."/>
            <person name="Liolios K."/>
            <person name="Pagani I."/>
            <person name="Ivanova N."/>
            <person name="Mavromatis K."/>
            <person name="Mikhailova N."/>
            <person name="Pati A."/>
            <person name="Tapia R."/>
            <person name="Han C."/>
            <person name="Goodwin L."/>
            <person name="Chen A."/>
            <person name="Palaniappan K."/>
            <person name="Hauser L."/>
            <person name="Brambilla E.M."/>
            <person name="Rohde M."/>
            <person name="Goker M."/>
            <person name="Detter J.C."/>
            <person name="Woyke T."/>
            <person name="Bristow J."/>
            <person name="Eisen J.A."/>
            <person name="Markowitz V."/>
            <person name="Hugenholtz P."/>
            <person name="Kyrpides N.C."/>
            <person name="Klenk H.P."/>
            <person name="Lapidus A."/>
        </authorList>
    </citation>
    <scope>NUCLEOTIDE SEQUENCE</scope>
    <source>
        <strain evidence="3 4">DSM 18011</strain>
    </source>
</reference>
<keyword evidence="1" id="KW-0812">Transmembrane</keyword>